<dbReference type="InterPro" id="IPR042178">
    <property type="entry name" value="Serpin_sf_1"/>
</dbReference>
<dbReference type="AlphaFoldDB" id="A0A8C9QUN0"/>
<dbReference type="InterPro" id="IPR036186">
    <property type="entry name" value="Serpin_sf"/>
</dbReference>
<dbReference type="InterPro" id="IPR000215">
    <property type="entry name" value="Serpin_fam"/>
</dbReference>
<evidence type="ECO:0000313" key="4">
    <source>
        <dbReference type="Ensembl" id="ENSSFOP00015004697.2"/>
    </source>
</evidence>
<reference evidence="4" key="2">
    <citation type="submission" date="2025-08" db="UniProtKB">
        <authorList>
            <consortium name="Ensembl"/>
        </authorList>
    </citation>
    <scope>IDENTIFICATION</scope>
</reference>
<accession>A0A8C9QUN0</accession>
<feature type="domain" description="Serpin" evidence="3">
    <location>
        <begin position="39"/>
        <end position="385"/>
    </location>
</feature>
<dbReference type="SUPFAM" id="SSF56574">
    <property type="entry name" value="Serpins"/>
    <property type="match status" value="1"/>
</dbReference>
<evidence type="ECO:0000256" key="1">
    <source>
        <dbReference type="RuleBase" id="RU000411"/>
    </source>
</evidence>
<dbReference type="GO" id="GO:0004867">
    <property type="term" value="F:serine-type endopeptidase inhibitor activity"/>
    <property type="evidence" value="ECO:0007669"/>
    <property type="project" value="InterPro"/>
</dbReference>
<evidence type="ECO:0000256" key="2">
    <source>
        <dbReference type="SAM" id="SignalP"/>
    </source>
</evidence>
<dbReference type="SMART" id="SM00093">
    <property type="entry name" value="SERPIN"/>
    <property type="match status" value="1"/>
</dbReference>
<name>A0A8C9QUN0_SCLFO</name>
<gene>
    <name evidence="4" type="primary">SERPINE3</name>
</gene>
<keyword evidence="5" id="KW-1185">Reference proteome</keyword>
<protein>
    <submittedName>
        <fullName evidence="4">Serpin peptidase inhibitor, clade E (nexin, plasminogen activator inhibitor type 1), member 3</fullName>
    </submittedName>
</protein>
<dbReference type="InterPro" id="IPR042185">
    <property type="entry name" value="Serpin_sf_2"/>
</dbReference>
<feature type="chain" id="PRO_5034254006" evidence="2">
    <location>
        <begin position="22"/>
        <end position="403"/>
    </location>
</feature>
<keyword evidence="2" id="KW-0732">Signal</keyword>
<dbReference type="PANTHER" id="PTHR11461:SF129">
    <property type="entry name" value="SERPIN E3"/>
    <property type="match status" value="1"/>
</dbReference>
<dbReference type="Gene3D" id="2.30.39.10">
    <property type="entry name" value="Alpha-1-antitrypsin, domain 1"/>
    <property type="match status" value="1"/>
</dbReference>
<reference evidence="4 5" key="1">
    <citation type="submission" date="2019-04" db="EMBL/GenBank/DDBJ databases">
        <authorList>
            <consortium name="Wellcome Sanger Institute Data Sharing"/>
        </authorList>
    </citation>
    <scope>NUCLEOTIDE SEQUENCE [LARGE SCALE GENOMIC DNA]</scope>
</reference>
<proteinExistence type="inferred from homology"/>
<evidence type="ECO:0000313" key="5">
    <source>
        <dbReference type="Proteomes" id="UP000694397"/>
    </source>
</evidence>
<dbReference type="GO" id="GO:0043010">
    <property type="term" value="P:camera-type eye development"/>
    <property type="evidence" value="ECO:0007669"/>
    <property type="project" value="Ensembl"/>
</dbReference>
<organism evidence="4 5">
    <name type="scientific">Scleropages formosus</name>
    <name type="common">Asian bonytongue</name>
    <name type="synonym">Osteoglossum formosum</name>
    <dbReference type="NCBI Taxonomy" id="113540"/>
    <lineage>
        <taxon>Eukaryota</taxon>
        <taxon>Metazoa</taxon>
        <taxon>Chordata</taxon>
        <taxon>Craniata</taxon>
        <taxon>Vertebrata</taxon>
        <taxon>Euteleostomi</taxon>
        <taxon>Actinopterygii</taxon>
        <taxon>Neopterygii</taxon>
        <taxon>Teleostei</taxon>
        <taxon>Osteoglossocephala</taxon>
        <taxon>Osteoglossomorpha</taxon>
        <taxon>Osteoglossiformes</taxon>
        <taxon>Osteoglossidae</taxon>
        <taxon>Scleropages</taxon>
    </lineage>
</organism>
<dbReference type="Ensembl" id="ENSSFOT00015004773.2">
    <property type="protein sequence ID" value="ENSSFOP00015004697.2"/>
    <property type="gene ID" value="ENSSFOG00015003064.2"/>
</dbReference>
<sequence length="403" mass="43740">MGHVSLASLLVCLWLLGGGHGGLGGLGETLGELHSEFAVSLYQSLSATDNDSNLILSPLSVSVSLGLLQFGARGRTLVQLEEALKYDANGKTRDFLLRVQGDVGNSSQSAAVRVACGLFIQRGTPLCPAFTQHYQNLTPPAHTLPNQPMWGNSSGWAEPPGDPVRWAEPQMALVSTVAFRGTWQKQFQHAETQSLPFTLADGTVSKVPMMYQATDVLFGQFHMSGTPEHRYTVLELPYLGGSVGLLLVLPGDRKIPLSHLEPQLSARTLATWEAGLRRTKMDVFLPRFRIQKRVDLRSVLSSLGVSDIFDPAVADFRGISGGNCEGLYVSQAVHEAKVEVTEDGTKAGAATGKCGHLRMFYGGRGLWLSKSSSRTPIFILRTQLGLEVLFTTPRSFLPLDHNQ</sequence>
<evidence type="ECO:0000259" key="3">
    <source>
        <dbReference type="SMART" id="SM00093"/>
    </source>
</evidence>
<dbReference type="GeneTree" id="ENSGT00940000160941"/>
<dbReference type="GO" id="GO:0005615">
    <property type="term" value="C:extracellular space"/>
    <property type="evidence" value="ECO:0007669"/>
    <property type="project" value="InterPro"/>
</dbReference>
<comment type="similarity">
    <text evidence="1">Belongs to the serpin family.</text>
</comment>
<reference evidence="4" key="3">
    <citation type="submission" date="2025-09" db="UniProtKB">
        <authorList>
            <consortium name="Ensembl"/>
        </authorList>
    </citation>
    <scope>IDENTIFICATION</scope>
</reference>
<dbReference type="InterPro" id="IPR023796">
    <property type="entry name" value="Serpin_dom"/>
</dbReference>
<dbReference type="Gene3D" id="3.30.497.10">
    <property type="entry name" value="Antithrombin, subunit I, domain 2"/>
    <property type="match status" value="2"/>
</dbReference>
<dbReference type="OrthoDB" id="8179360at2759"/>
<dbReference type="Pfam" id="PF00079">
    <property type="entry name" value="Serpin"/>
    <property type="match status" value="2"/>
</dbReference>
<dbReference type="Proteomes" id="UP000694397">
    <property type="component" value="Chromosome 14"/>
</dbReference>
<dbReference type="PANTHER" id="PTHR11461">
    <property type="entry name" value="SERINE PROTEASE INHIBITOR, SERPIN"/>
    <property type="match status" value="1"/>
</dbReference>
<feature type="signal peptide" evidence="2">
    <location>
        <begin position="1"/>
        <end position="21"/>
    </location>
</feature>